<dbReference type="Pfam" id="PF26027">
    <property type="entry name" value="DUF8005"/>
    <property type="match status" value="1"/>
</dbReference>
<keyword evidence="1" id="KW-1133">Transmembrane helix</keyword>
<evidence type="ECO:0000313" key="2">
    <source>
        <dbReference type="EMBL" id="UTF53116.1"/>
    </source>
</evidence>
<dbReference type="EMBL" id="CP100355">
    <property type="protein sequence ID" value="UTF53116.1"/>
    <property type="molecule type" value="Genomic_DNA"/>
</dbReference>
<gene>
    <name evidence="2" type="ORF">NGM29_15265</name>
</gene>
<dbReference type="Proteomes" id="UP001056855">
    <property type="component" value="Chromosome"/>
</dbReference>
<dbReference type="AlphaFoldDB" id="A0A9E7N974"/>
<feature type="transmembrane region" description="Helical" evidence="1">
    <location>
        <begin position="6"/>
        <end position="31"/>
    </location>
</feature>
<accession>A0A9E7N974</accession>
<sequence>MSNLVIAIYYGGLLVLFFFWIYGIVSFGLDVRYKIAPGIRRYLRGRRRLEDDATERDERDERERQLY</sequence>
<protein>
    <submittedName>
        <fullName evidence="2">Uncharacterized protein</fullName>
    </submittedName>
</protein>
<evidence type="ECO:0000313" key="3">
    <source>
        <dbReference type="Proteomes" id="UP001056855"/>
    </source>
</evidence>
<keyword evidence="1" id="KW-0812">Transmembrane</keyword>
<dbReference type="RefSeq" id="WP_254157293.1">
    <property type="nucleotide sequence ID" value="NZ_CP100355.1"/>
</dbReference>
<evidence type="ECO:0000256" key="1">
    <source>
        <dbReference type="SAM" id="Phobius"/>
    </source>
</evidence>
<name>A0A9E7N974_9EURY</name>
<reference evidence="2" key="1">
    <citation type="submission" date="2022-06" db="EMBL/GenBank/DDBJ databases">
        <title>Diverse halophilic archaea isolated from saline environments.</title>
        <authorList>
            <person name="Cui H.-L."/>
        </authorList>
    </citation>
    <scope>NUCLEOTIDE SEQUENCE</scope>
    <source>
        <strain evidence="2">WLHS1</strain>
    </source>
</reference>
<dbReference type="KEGG" id="sawl:NGM29_15265"/>
<keyword evidence="3" id="KW-1185">Reference proteome</keyword>
<dbReference type="InterPro" id="IPR058318">
    <property type="entry name" value="DUF8005"/>
</dbReference>
<keyword evidence="1" id="KW-0472">Membrane</keyword>
<proteinExistence type="predicted"/>
<organism evidence="2 3">
    <name type="scientific">Natronosalvus rutilus</name>
    <dbReference type="NCBI Taxonomy" id="2953753"/>
    <lineage>
        <taxon>Archaea</taxon>
        <taxon>Methanobacteriati</taxon>
        <taxon>Methanobacteriota</taxon>
        <taxon>Stenosarchaea group</taxon>
        <taxon>Halobacteria</taxon>
        <taxon>Halobacteriales</taxon>
        <taxon>Natrialbaceae</taxon>
        <taxon>Natronosalvus</taxon>
    </lineage>
</organism>
<dbReference type="GeneID" id="73291433"/>